<reference evidence="19 20" key="1">
    <citation type="submission" date="2019-03" db="EMBL/GenBank/DDBJ databases">
        <title>Sequencing 25 genomes of Wallemia mellicola.</title>
        <authorList>
            <person name="Gostincar C."/>
        </authorList>
    </citation>
    <scope>NUCLEOTIDE SEQUENCE [LARGE SCALE GENOMIC DNA]</scope>
    <source>
        <strain evidence="14 21">EXF-1262</strain>
        <strain evidence="17 22">EXF-1274</strain>
        <strain evidence="16 19">EXF-1277</strain>
        <strain evidence="13 23">EXF-6152</strain>
        <strain evidence="18 24">EXF-757</strain>
        <strain evidence="15 20">EXF-8738</strain>
    </source>
</reference>
<evidence type="ECO:0000256" key="1">
    <source>
        <dbReference type="ARBA" id="ARBA00001947"/>
    </source>
</evidence>
<dbReference type="GO" id="GO:0008270">
    <property type="term" value="F:zinc ion binding"/>
    <property type="evidence" value="ECO:0007669"/>
    <property type="project" value="InterPro"/>
</dbReference>
<dbReference type="PANTHER" id="PTHR43161">
    <property type="entry name" value="SORBITOL DEHYDROGENASE"/>
    <property type="match status" value="1"/>
</dbReference>
<keyword evidence="6" id="KW-0560">Oxidoreductase</keyword>
<evidence type="ECO:0000313" key="16">
    <source>
        <dbReference type="EMBL" id="TIC60005.1"/>
    </source>
</evidence>
<evidence type="ECO:0000256" key="11">
    <source>
        <dbReference type="RuleBase" id="RU361277"/>
    </source>
</evidence>
<comment type="subunit">
    <text evidence="3">Homotetramer.</text>
</comment>
<evidence type="ECO:0000256" key="3">
    <source>
        <dbReference type="ARBA" id="ARBA00011881"/>
    </source>
</evidence>
<comment type="catalytic activity">
    <reaction evidence="10">
        <text>L-arabinitol + NAD(+) = L-xylulose + NADH + H(+)</text>
        <dbReference type="Rhea" id="RHEA:16381"/>
        <dbReference type="ChEBI" id="CHEBI:15378"/>
        <dbReference type="ChEBI" id="CHEBI:17399"/>
        <dbReference type="ChEBI" id="CHEBI:18403"/>
        <dbReference type="ChEBI" id="CHEBI:57540"/>
        <dbReference type="ChEBI" id="CHEBI:57945"/>
        <dbReference type="EC" id="1.1.1.12"/>
    </reaction>
</comment>
<evidence type="ECO:0000313" key="20">
    <source>
        <dbReference type="Proteomes" id="UP000305647"/>
    </source>
</evidence>
<dbReference type="PANTHER" id="PTHR43161:SF12">
    <property type="entry name" value="L-ARABINITOL 4-DEHYDROGENASE"/>
    <property type="match status" value="1"/>
</dbReference>
<dbReference type="Proteomes" id="UP000307169">
    <property type="component" value="Unassembled WGS sequence"/>
</dbReference>
<evidence type="ECO:0000256" key="7">
    <source>
        <dbReference type="ARBA" id="ARBA00023027"/>
    </source>
</evidence>
<dbReference type="OMA" id="HEQGMFR"/>
<dbReference type="Proteomes" id="UP000305362">
    <property type="component" value="Unassembled WGS sequence"/>
</dbReference>
<evidence type="ECO:0000256" key="8">
    <source>
        <dbReference type="ARBA" id="ARBA00038954"/>
    </source>
</evidence>
<dbReference type="EC" id="1.1.1.12" evidence="8"/>
<comment type="caution">
    <text evidence="14">The sequence shown here is derived from an EMBL/GenBank/DDBJ whole genome shotgun (WGS) entry which is preliminary data.</text>
</comment>
<dbReference type="EMBL" id="SPRC01000053">
    <property type="protein sequence ID" value="TIB76038.1"/>
    <property type="molecule type" value="Genomic_DNA"/>
</dbReference>
<dbReference type="OrthoDB" id="2148442at2759"/>
<comment type="similarity">
    <text evidence="2 11">Belongs to the zinc-containing alcohol dehydrogenase family.</text>
</comment>
<evidence type="ECO:0000313" key="13">
    <source>
        <dbReference type="EMBL" id="TIB76038.1"/>
    </source>
</evidence>
<dbReference type="EMBL" id="SPRV01000050">
    <property type="protein sequence ID" value="TIC60005.1"/>
    <property type="molecule type" value="Genomic_DNA"/>
</dbReference>
<dbReference type="PROSITE" id="PS00059">
    <property type="entry name" value="ADH_ZINC"/>
    <property type="match status" value="1"/>
</dbReference>
<evidence type="ECO:0000256" key="6">
    <source>
        <dbReference type="ARBA" id="ARBA00023002"/>
    </source>
</evidence>
<dbReference type="FunFam" id="3.40.50.720:FF:000068">
    <property type="entry name" value="Sorbitol dehydrogenase"/>
    <property type="match status" value="1"/>
</dbReference>
<evidence type="ECO:0000259" key="12">
    <source>
        <dbReference type="SMART" id="SM00829"/>
    </source>
</evidence>
<evidence type="ECO:0000313" key="23">
    <source>
        <dbReference type="Proteomes" id="UP000310685"/>
    </source>
</evidence>
<keyword evidence="4 11" id="KW-0479">Metal-binding</keyword>
<dbReference type="EMBL" id="SPRH01000056">
    <property type="protein sequence ID" value="TIB96805.1"/>
    <property type="molecule type" value="Genomic_DNA"/>
</dbReference>
<evidence type="ECO:0000313" key="15">
    <source>
        <dbReference type="EMBL" id="TIC27648.1"/>
    </source>
</evidence>
<sequence>MYLFITTSKAKMSDRQLYDPKRIVEHPEFKILKEKPAKGTGKNIALCYDVDHVNKFVEKPRLDPSPGQVEVKVRATGICGSDVHFSQHGHIGDMVVRSICGCGHESAGEVSRVGEGVTEWKVGDRVAIEAGIPCGQCHFCKIGRYNACENDIFFSTPPHFGTMSRYHLHPAAWLHKLPDNVSYEEGALCEPLTVAMAGIYRSGLRLGDGVLIAGAGPIGLVTLLAAKAAGAIPLITDLSPSRLEFAKKLVPSVKTILIEKGQTPQEVAERVKKEADMKLTLALECTGVESSIHAAIYSMTFGGKVFIIGVGKNLQSIPFMHLSANEIDLQYQYRYANQYPRSIRCVADGMIDLKPLVTHRFDLEDAMDAFNTAADPRSGAIKVQVHD</sequence>
<dbReference type="InterPro" id="IPR013154">
    <property type="entry name" value="ADH-like_N"/>
</dbReference>
<evidence type="ECO:0000313" key="22">
    <source>
        <dbReference type="Proteomes" id="UP000309601"/>
    </source>
</evidence>
<evidence type="ECO:0000313" key="21">
    <source>
        <dbReference type="Proteomes" id="UP000307169"/>
    </source>
</evidence>
<dbReference type="Proteomes" id="UP000309601">
    <property type="component" value="Unassembled WGS sequence"/>
</dbReference>
<dbReference type="EMBL" id="SPRW01000054">
    <property type="protein sequence ID" value="TIC61900.1"/>
    <property type="molecule type" value="Genomic_DNA"/>
</dbReference>
<feature type="domain" description="Enoyl reductase (ER)" evidence="12">
    <location>
        <begin position="49"/>
        <end position="381"/>
    </location>
</feature>
<proteinExistence type="inferred from homology"/>
<dbReference type="Proteomes" id="UP000310685">
    <property type="component" value="Unassembled WGS sequence"/>
</dbReference>
<dbReference type="SMART" id="SM00829">
    <property type="entry name" value="PKS_ER"/>
    <property type="match status" value="1"/>
</dbReference>
<evidence type="ECO:0000256" key="9">
    <source>
        <dbReference type="ARBA" id="ARBA00039783"/>
    </source>
</evidence>
<dbReference type="GO" id="GO:0006062">
    <property type="term" value="P:sorbitol catabolic process"/>
    <property type="evidence" value="ECO:0007669"/>
    <property type="project" value="TreeGrafter"/>
</dbReference>
<evidence type="ECO:0000313" key="14">
    <source>
        <dbReference type="EMBL" id="TIB96805.1"/>
    </source>
</evidence>
<dbReference type="SUPFAM" id="SSF50129">
    <property type="entry name" value="GroES-like"/>
    <property type="match status" value="1"/>
</dbReference>
<dbReference type="EMBL" id="SPRO01000053">
    <property type="protein sequence ID" value="TIC27648.1"/>
    <property type="molecule type" value="Genomic_DNA"/>
</dbReference>
<dbReference type="InterPro" id="IPR013149">
    <property type="entry name" value="ADH-like_C"/>
</dbReference>
<dbReference type="InterPro" id="IPR045306">
    <property type="entry name" value="SDH-like"/>
</dbReference>
<gene>
    <name evidence="18" type="ORF">E3Q01_03547</name>
    <name evidence="17" type="ORF">E3Q02_03728</name>
    <name evidence="16" type="ORF">E3Q03_03532</name>
    <name evidence="15" type="ORF">E3Q10_03616</name>
    <name evidence="14" type="ORF">E3Q17_03675</name>
    <name evidence="13" type="ORF">E3Q22_03740</name>
</gene>
<evidence type="ECO:0000256" key="2">
    <source>
        <dbReference type="ARBA" id="ARBA00008072"/>
    </source>
</evidence>
<evidence type="ECO:0000313" key="19">
    <source>
        <dbReference type="Proteomes" id="UP000305362"/>
    </source>
</evidence>
<protein>
    <recommendedName>
        <fullName evidence="9">L-arabinitol 4-dehydrogenase</fullName>
        <ecNumber evidence="8">1.1.1.12</ecNumber>
    </recommendedName>
</protein>
<dbReference type="Gene3D" id="3.40.50.720">
    <property type="entry name" value="NAD(P)-binding Rossmann-like Domain"/>
    <property type="match status" value="1"/>
</dbReference>
<dbReference type="InterPro" id="IPR011032">
    <property type="entry name" value="GroES-like_sf"/>
</dbReference>
<comment type="cofactor">
    <cofactor evidence="1 11">
        <name>Zn(2+)</name>
        <dbReference type="ChEBI" id="CHEBI:29105"/>
    </cofactor>
</comment>
<name>A0A4T0SLP8_9BASI</name>
<dbReference type="SUPFAM" id="SSF51735">
    <property type="entry name" value="NAD(P)-binding Rossmann-fold domains"/>
    <property type="match status" value="1"/>
</dbReference>
<evidence type="ECO:0000256" key="4">
    <source>
        <dbReference type="ARBA" id="ARBA00022723"/>
    </source>
</evidence>
<dbReference type="Proteomes" id="UP000310708">
    <property type="component" value="Unassembled WGS sequence"/>
</dbReference>
<dbReference type="CDD" id="cd05285">
    <property type="entry name" value="sorbitol_DH"/>
    <property type="match status" value="1"/>
</dbReference>
<dbReference type="Pfam" id="PF00107">
    <property type="entry name" value="ADH_zinc_N"/>
    <property type="match status" value="1"/>
</dbReference>
<evidence type="ECO:0000256" key="5">
    <source>
        <dbReference type="ARBA" id="ARBA00022833"/>
    </source>
</evidence>
<dbReference type="Gene3D" id="3.90.180.10">
    <property type="entry name" value="Medium-chain alcohol dehydrogenases, catalytic domain"/>
    <property type="match status" value="1"/>
</dbReference>
<organism evidence="14 21">
    <name type="scientific">Wallemia mellicola</name>
    <dbReference type="NCBI Taxonomy" id="1708541"/>
    <lineage>
        <taxon>Eukaryota</taxon>
        <taxon>Fungi</taxon>
        <taxon>Dikarya</taxon>
        <taxon>Basidiomycota</taxon>
        <taxon>Wallemiomycotina</taxon>
        <taxon>Wallemiomycetes</taxon>
        <taxon>Wallemiales</taxon>
        <taxon>Wallemiaceae</taxon>
        <taxon>Wallemia</taxon>
    </lineage>
</organism>
<dbReference type="InterPro" id="IPR020843">
    <property type="entry name" value="ER"/>
</dbReference>
<dbReference type="InterPro" id="IPR002328">
    <property type="entry name" value="ADH_Zn_CS"/>
</dbReference>
<evidence type="ECO:0000256" key="10">
    <source>
        <dbReference type="ARBA" id="ARBA00049317"/>
    </source>
</evidence>
<keyword evidence="5 11" id="KW-0862">Zinc</keyword>
<evidence type="ECO:0000313" key="17">
    <source>
        <dbReference type="EMBL" id="TIC61900.1"/>
    </source>
</evidence>
<keyword evidence="7" id="KW-0520">NAD</keyword>
<dbReference type="Pfam" id="PF08240">
    <property type="entry name" value="ADH_N"/>
    <property type="match status" value="1"/>
</dbReference>
<dbReference type="AlphaFoldDB" id="A0A4T0SLP8"/>
<evidence type="ECO:0000313" key="24">
    <source>
        <dbReference type="Proteomes" id="UP000310708"/>
    </source>
</evidence>
<dbReference type="GO" id="GO:0003939">
    <property type="term" value="F:L-iditol 2-dehydrogenase (NAD+) activity"/>
    <property type="evidence" value="ECO:0007669"/>
    <property type="project" value="TreeGrafter"/>
</dbReference>
<evidence type="ECO:0000313" key="18">
    <source>
        <dbReference type="EMBL" id="TIC63095.1"/>
    </source>
</evidence>
<accession>A0A4T0SLP8</accession>
<dbReference type="InterPro" id="IPR036291">
    <property type="entry name" value="NAD(P)-bd_dom_sf"/>
</dbReference>
<dbReference type="GO" id="GO:0050019">
    <property type="term" value="F:L-arabinitol 4-dehydrogenase activity"/>
    <property type="evidence" value="ECO:0007669"/>
    <property type="project" value="UniProtKB-EC"/>
</dbReference>
<dbReference type="Proteomes" id="UP000305647">
    <property type="component" value="Unassembled WGS sequence"/>
</dbReference>
<dbReference type="EMBL" id="SPRX01000054">
    <property type="protein sequence ID" value="TIC63095.1"/>
    <property type="molecule type" value="Genomic_DNA"/>
</dbReference>